<sequence length="197" mass="22412">MLSTPSSVCSVILSSLLPPQPRPRRLHHQLPLPRRRNILRRRRQICLLHRRSHIRRQLRCQGRNPSRLRGRRPLHRLLALPPLRCPRQGHLHGPRWHRAEHKDCEPNRQCWEHFRAERVAGIRGRGRVGSGAISRGSEGRGRRVKGDGYIRGEDREEGVRARRVCIVYGEGSGDGTGRESCATGRRAVLSAVFGDGG</sequence>
<name>A0AAX6HJT5_IRIPA</name>
<feature type="region of interest" description="Disordered" evidence="1">
    <location>
        <begin position="126"/>
        <end position="149"/>
    </location>
</feature>
<dbReference type="EMBL" id="JANAVB010009198">
    <property type="protein sequence ID" value="KAJ6840804.1"/>
    <property type="molecule type" value="Genomic_DNA"/>
</dbReference>
<keyword evidence="3" id="KW-1185">Reference proteome</keyword>
<accession>A0AAX6HJT5</accession>
<protein>
    <submittedName>
        <fullName evidence="2">Uncharacterized protein</fullName>
    </submittedName>
</protein>
<comment type="caution">
    <text evidence="2">The sequence shown here is derived from an EMBL/GenBank/DDBJ whole genome shotgun (WGS) entry which is preliminary data.</text>
</comment>
<evidence type="ECO:0000313" key="3">
    <source>
        <dbReference type="Proteomes" id="UP001140949"/>
    </source>
</evidence>
<reference evidence="2" key="1">
    <citation type="journal article" date="2023" name="GigaByte">
        <title>Genome assembly of the bearded iris, Iris pallida Lam.</title>
        <authorList>
            <person name="Bruccoleri R.E."/>
            <person name="Oakeley E.J."/>
            <person name="Faust A.M.E."/>
            <person name="Altorfer M."/>
            <person name="Dessus-Babus S."/>
            <person name="Burckhardt D."/>
            <person name="Oertli M."/>
            <person name="Naumann U."/>
            <person name="Petersen F."/>
            <person name="Wong J."/>
        </authorList>
    </citation>
    <scope>NUCLEOTIDE SEQUENCE</scope>
    <source>
        <strain evidence="2">GSM-AAB239-AS_SAM_17_03QT</strain>
    </source>
</reference>
<evidence type="ECO:0000256" key="1">
    <source>
        <dbReference type="SAM" id="MobiDB-lite"/>
    </source>
</evidence>
<feature type="compositionally biased region" description="Basic and acidic residues" evidence="1">
    <location>
        <begin position="137"/>
        <end position="149"/>
    </location>
</feature>
<gene>
    <name evidence="2" type="ORF">M6B38_118745</name>
</gene>
<reference evidence="2" key="2">
    <citation type="submission" date="2023-04" db="EMBL/GenBank/DDBJ databases">
        <authorList>
            <person name="Bruccoleri R.E."/>
            <person name="Oakeley E.J."/>
            <person name="Faust A.-M."/>
            <person name="Dessus-Babus S."/>
            <person name="Altorfer M."/>
            <person name="Burckhardt D."/>
            <person name="Oertli M."/>
            <person name="Naumann U."/>
            <person name="Petersen F."/>
            <person name="Wong J."/>
        </authorList>
    </citation>
    <scope>NUCLEOTIDE SEQUENCE</scope>
    <source>
        <strain evidence="2">GSM-AAB239-AS_SAM_17_03QT</strain>
        <tissue evidence="2">Leaf</tissue>
    </source>
</reference>
<dbReference type="Proteomes" id="UP001140949">
    <property type="component" value="Unassembled WGS sequence"/>
</dbReference>
<evidence type="ECO:0000313" key="2">
    <source>
        <dbReference type="EMBL" id="KAJ6840804.1"/>
    </source>
</evidence>
<organism evidence="2 3">
    <name type="scientific">Iris pallida</name>
    <name type="common">Sweet iris</name>
    <dbReference type="NCBI Taxonomy" id="29817"/>
    <lineage>
        <taxon>Eukaryota</taxon>
        <taxon>Viridiplantae</taxon>
        <taxon>Streptophyta</taxon>
        <taxon>Embryophyta</taxon>
        <taxon>Tracheophyta</taxon>
        <taxon>Spermatophyta</taxon>
        <taxon>Magnoliopsida</taxon>
        <taxon>Liliopsida</taxon>
        <taxon>Asparagales</taxon>
        <taxon>Iridaceae</taxon>
        <taxon>Iridoideae</taxon>
        <taxon>Irideae</taxon>
        <taxon>Iris</taxon>
    </lineage>
</organism>
<dbReference type="AlphaFoldDB" id="A0AAX6HJT5"/>
<proteinExistence type="predicted"/>